<evidence type="ECO:0000313" key="1">
    <source>
        <dbReference type="EMBL" id="GBR48789.1"/>
    </source>
</evidence>
<proteinExistence type="predicted"/>
<reference evidence="1" key="1">
    <citation type="submission" date="2013-04" db="EMBL/GenBank/DDBJ databases">
        <title>The genome sequencing project of 58 acetic acid bacteria.</title>
        <authorList>
            <person name="Okamoto-Kainuma A."/>
            <person name="Ishikawa M."/>
            <person name="Umino S."/>
            <person name="Koizumi Y."/>
            <person name="Shiwa Y."/>
            <person name="Yoshikawa H."/>
            <person name="Matsutani M."/>
            <person name="Matsushita K."/>
        </authorList>
    </citation>
    <scope>NUCLEOTIDE SEQUENCE</scope>
    <source>
        <strain evidence="1">NBRC 106556</strain>
    </source>
</reference>
<name>A0ABQ0QL59_9PROT</name>
<dbReference type="Proteomes" id="UP001062443">
    <property type="component" value="Unassembled WGS sequence"/>
</dbReference>
<keyword evidence="2" id="KW-1185">Reference proteome</keyword>
<protein>
    <submittedName>
        <fullName evidence="1">Uncharacterized protein</fullName>
    </submittedName>
</protein>
<dbReference type="RefSeq" id="WP_157070972.1">
    <property type="nucleotide sequence ID" value="NZ_BAQB01000057.1"/>
</dbReference>
<organism evidence="1 2">
    <name type="scientific">Neokomagataea tanensis NBRC 106556</name>
    <dbReference type="NCBI Taxonomy" id="1223519"/>
    <lineage>
        <taxon>Bacteria</taxon>
        <taxon>Pseudomonadati</taxon>
        <taxon>Pseudomonadota</taxon>
        <taxon>Alphaproteobacteria</taxon>
        <taxon>Acetobacterales</taxon>
        <taxon>Acetobacteraceae</taxon>
        <taxon>Neokomagataea</taxon>
    </lineage>
</organism>
<comment type="caution">
    <text evidence="1">The sequence shown here is derived from an EMBL/GenBank/DDBJ whole genome shotgun (WGS) entry which is preliminary data.</text>
</comment>
<sequence length="118" mass="12746">MALKSRKRPDADTITKVALNTSSNTNTVVSPQNSRAVDALETARSVNPRLPPAEVVPEDKSVNHNMRLKTSTLKSLGKAAAEQGMSVKQLIMKAVADKGIVVAPSDLENGKITPWRER</sequence>
<evidence type="ECO:0000313" key="2">
    <source>
        <dbReference type="Proteomes" id="UP001062443"/>
    </source>
</evidence>
<gene>
    <name evidence="1" type="ORF">AA106556_1886</name>
</gene>
<dbReference type="EMBL" id="BAQB01000057">
    <property type="protein sequence ID" value="GBR48789.1"/>
    <property type="molecule type" value="Genomic_DNA"/>
</dbReference>
<accession>A0ABQ0QL59</accession>